<keyword evidence="2" id="KW-0812">Transmembrane</keyword>
<protein>
    <recommendedName>
        <fullName evidence="5">Secreted protein</fullName>
    </recommendedName>
</protein>
<gene>
    <name evidence="3" type="ORF">G5C51_19485</name>
</gene>
<accession>A0A6G4U3X3</accession>
<evidence type="ECO:0000256" key="2">
    <source>
        <dbReference type="SAM" id="Phobius"/>
    </source>
</evidence>
<keyword evidence="2" id="KW-0472">Membrane</keyword>
<feature type="compositionally biased region" description="Basic residues" evidence="1">
    <location>
        <begin position="79"/>
        <end position="89"/>
    </location>
</feature>
<comment type="caution">
    <text evidence="3">The sequence shown here is derived from an EMBL/GenBank/DDBJ whole genome shotgun (WGS) entry which is preliminary data.</text>
</comment>
<dbReference type="EMBL" id="JAAKZV010000082">
    <property type="protein sequence ID" value="NGN66068.1"/>
    <property type="molecule type" value="Genomic_DNA"/>
</dbReference>
<feature type="transmembrane region" description="Helical" evidence="2">
    <location>
        <begin position="6"/>
        <end position="24"/>
    </location>
</feature>
<evidence type="ECO:0000256" key="1">
    <source>
        <dbReference type="SAM" id="MobiDB-lite"/>
    </source>
</evidence>
<evidence type="ECO:0000313" key="3">
    <source>
        <dbReference type="EMBL" id="NGN66068.1"/>
    </source>
</evidence>
<dbReference type="RefSeq" id="WP_165239097.1">
    <property type="nucleotide sequence ID" value="NZ_JAAKZV010000082.1"/>
</dbReference>
<feature type="region of interest" description="Disordered" evidence="1">
    <location>
        <begin position="60"/>
        <end position="89"/>
    </location>
</feature>
<reference evidence="3 4" key="1">
    <citation type="submission" date="2020-02" db="EMBL/GenBank/DDBJ databases">
        <title>Whole-genome analyses of novel actinobacteria.</title>
        <authorList>
            <person name="Sahin N."/>
        </authorList>
    </citation>
    <scope>NUCLEOTIDE SEQUENCE [LARGE SCALE GENOMIC DNA]</scope>
    <source>
        <strain evidence="3 4">A7024</strain>
    </source>
</reference>
<dbReference type="AlphaFoldDB" id="A0A6G4U3X3"/>
<organism evidence="3 4">
    <name type="scientific">Streptomyces coryli</name>
    <dbReference type="NCBI Taxonomy" id="1128680"/>
    <lineage>
        <taxon>Bacteria</taxon>
        <taxon>Bacillati</taxon>
        <taxon>Actinomycetota</taxon>
        <taxon>Actinomycetes</taxon>
        <taxon>Kitasatosporales</taxon>
        <taxon>Streptomycetaceae</taxon>
        <taxon>Streptomyces</taxon>
    </lineage>
</organism>
<dbReference type="Proteomes" id="UP000481583">
    <property type="component" value="Unassembled WGS sequence"/>
</dbReference>
<evidence type="ECO:0000313" key="4">
    <source>
        <dbReference type="Proteomes" id="UP000481583"/>
    </source>
</evidence>
<evidence type="ECO:0008006" key="5">
    <source>
        <dbReference type="Google" id="ProtNLM"/>
    </source>
</evidence>
<proteinExistence type="predicted"/>
<name>A0A6G4U3X3_9ACTN</name>
<sequence>MAAVLPYLLLSGGFAVVLCGFAWLGRRIRRRGVGGAAAAAGFAAWEEAFRTTSHAAYVEVQQQSKRKAPLESPDGDPRRRLRIRLRQPR</sequence>
<keyword evidence="4" id="KW-1185">Reference proteome</keyword>
<keyword evidence="2" id="KW-1133">Transmembrane helix</keyword>